<feature type="domain" description="SCP2" evidence="1">
    <location>
        <begin position="30"/>
        <end position="114"/>
    </location>
</feature>
<reference evidence="3" key="1">
    <citation type="submission" date="2016-06" db="EMBL/GenBank/DDBJ databases">
        <authorList>
            <person name="Varghese N."/>
            <person name="Submissions Spin"/>
        </authorList>
    </citation>
    <scope>NUCLEOTIDE SEQUENCE [LARGE SCALE GENOMIC DNA]</scope>
    <source>
        <strain evidence="3">DSM 43816</strain>
    </source>
</reference>
<dbReference type="InParanoid" id="A0A1C4UA75"/>
<dbReference type="InterPro" id="IPR036527">
    <property type="entry name" value="SCP2_sterol-bd_dom_sf"/>
</dbReference>
<evidence type="ECO:0000313" key="3">
    <source>
        <dbReference type="Proteomes" id="UP000198253"/>
    </source>
</evidence>
<name>A0A1C4UA75_MICEC</name>
<sequence>MEEWRDAGDLTGPAVEYLTHRAPGRHTGVAETTAGTVRLDISENGWTDHWYLTVERQTVRVTRSAEEAELVVRADREVFDQLATGRTHIIGALLRNDVTARGRLPLLTVLHRILPGPPGARHPRDVARQEGR</sequence>
<dbReference type="Proteomes" id="UP000198253">
    <property type="component" value="Chromosome I"/>
</dbReference>
<evidence type="ECO:0000313" key="2">
    <source>
        <dbReference type="EMBL" id="SCE68605.1"/>
    </source>
</evidence>
<organism evidence="2 3">
    <name type="scientific">Micromonospora echinospora</name>
    <name type="common">Micromonospora purpurea</name>
    <dbReference type="NCBI Taxonomy" id="1877"/>
    <lineage>
        <taxon>Bacteria</taxon>
        <taxon>Bacillati</taxon>
        <taxon>Actinomycetota</taxon>
        <taxon>Actinomycetes</taxon>
        <taxon>Micromonosporales</taxon>
        <taxon>Micromonosporaceae</taxon>
        <taxon>Micromonospora</taxon>
    </lineage>
</organism>
<keyword evidence="3" id="KW-1185">Reference proteome</keyword>
<dbReference type="OrthoDB" id="3382099at2"/>
<dbReference type="Pfam" id="PF02036">
    <property type="entry name" value="SCP2"/>
    <property type="match status" value="1"/>
</dbReference>
<proteinExistence type="predicted"/>
<dbReference type="InterPro" id="IPR003033">
    <property type="entry name" value="SCP2_sterol-bd_dom"/>
</dbReference>
<evidence type="ECO:0000259" key="1">
    <source>
        <dbReference type="Pfam" id="PF02036"/>
    </source>
</evidence>
<dbReference type="EMBL" id="LT607413">
    <property type="protein sequence ID" value="SCE68605.1"/>
    <property type="molecule type" value="Genomic_DNA"/>
</dbReference>
<dbReference type="Gene3D" id="3.30.1050.10">
    <property type="entry name" value="SCP2 sterol-binding domain"/>
    <property type="match status" value="1"/>
</dbReference>
<dbReference type="RefSeq" id="WP_088979891.1">
    <property type="nucleotide sequence ID" value="NZ_LT607413.1"/>
</dbReference>
<gene>
    <name evidence="2" type="ORF">GA0070618_0152</name>
</gene>
<protein>
    <submittedName>
        <fullName evidence="2">SCP-2 sterol transfer family protein</fullName>
    </submittedName>
</protein>
<dbReference type="AlphaFoldDB" id="A0A1C4UA75"/>
<accession>A0A1C4UA75</accession>
<dbReference type="SUPFAM" id="SSF55718">
    <property type="entry name" value="SCP-like"/>
    <property type="match status" value="1"/>
</dbReference>